<accession>T0ZCD6</accession>
<organism evidence="1">
    <name type="scientific">mine drainage metagenome</name>
    <dbReference type="NCBI Taxonomy" id="410659"/>
    <lineage>
        <taxon>unclassified sequences</taxon>
        <taxon>metagenomes</taxon>
        <taxon>ecological metagenomes</taxon>
    </lineage>
</organism>
<reference evidence="1" key="2">
    <citation type="journal article" date="2014" name="ISME J.">
        <title>Microbial stratification in low pH oxic and suboxic macroscopic growths along an acid mine drainage.</title>
        <authorList>
            <person name="Mendez-Garcia C."/>
            <person name="Mesa V."/>
            <person name="Sprenger R.R."/>
            <person name="Richter M."/>
            <person name="Diez M.S."/>
            <person name="Solano J."/>
            <person name="Bargiela R."/>
            <person name="Golyshina O.V."/>
            <person name="Manteca A."/>
            <person name="Ramos J.L."/>
            <person name="Gallego J.R."/>
            <person name="Llorente I."/>
            <person name="Martins Dos Santos V.A."/>
            <person name="Jensen O.N."/>
            <person name="Pelaez A.I."/>
            <person name="Sanchez J."/>
            <person name="Ferrer M."/>
        </authorList>
    </citation>
    <scope>NUCLEOTIDE SEQUENCE</scope>
</reference>
<gene>
    <name evidence="1" type="ORF">B1A_15802</name>
</gene>
<dbReference type="AlphaFoldDB" id="T0ZCD6"/>
<dbReference type="EMBL" id="AUZX01011601">
    <property type="protein sequence ID" value="EQD42763.1"/>
    <property type="molecule type" value="Genomic_DNA"/>
</dbReference>
<comment type="caution">
    <text evidence="1">The sequence shown here is derived from an EMBL/GenBank/DDBJ whole genome shotgun (WGS) entry which is preliminary data.</text>
</comment>
<name>T0ZCD6_9ZZZZ</name>
<dbReference type="Pfam" id="PF10790">
    <property type="entry name" value="DUF2604"/>
    <property type="match status" value="1"/>
</dbReference>
<evidence type="ECO:0008006" key="2">
    <source>
        <dbReference type="Google" id="ProtNLM"/>
    </source>
</evidence>
<dbReference type="InterPro" id="IPR019726">
    <property type="entry name" value="DUF2604"/>
</dbReference>
<sequence length="88" mass="9660">MNEREHEIGITVIVNGQPVEMKHLNTKEILKAVVKLALDESGNSGQPIDNWELRDAAGQVLDLNKRIADYGITDHARLFLNLKAGVGG</sequence>
<proteinExistence type="predicted"/>
<protein>
    <recommendedName>
        <fullName evidence="2">Ubiquitin-like domain-containing protein</fullName>
    </recommendedName>
</protein>
<reference evidence="1" key="1">
    <citation type="submission" date="2013-08" db="EMBL/GenBank/DDBJ databases">
        <authorList>
            <person name="Mendez C."/>
            <person name="Richter M."/>
            <person name="Ferrer M."/>
            <person name="Sanchez J."/>
        </authorList>
    </citation>
    <scope>NUCLEOTIDE SEQUENCE</scope>
</reference>
<evidence type="ECO:0000313" key="1">
    <source>
        <dbReference type="EMBL" id="EQD42763.1"/>
    </source>
</evidence>